<proteinExistence type="predicted"/>
<sequence length="51" mass="5757">MAHVVQCLNKLDSGVEVKTCLVSRDEQNVLVVTYAELKRCIEAAFAEIYQK</sequence>
<dbReference type="OrthoDB" id="204958at2759"/>
<gene>
    <name evidence="5" type="ORF">BIW11_01568</name>
</gene>
<reference evidence="5 6" key="1">
    <citation type="journal article" date="2017" name="Gigascience">
        <title>Draft genome of the honey bee ectoparasitic mite, Tropilaelaps mercedesae, is shaped by the parasitic life history.</title>
        <authorList>
            <person name="Dong X."/>
            <person name="Armstrong S.D."/>
            <person name="Xia D."/>
            <person name="Makepeace B.L."/>
            <person name="Darby A.C."/>
            <person name="Kadowaki T."/>
        </authorList>
    </citation>
    <scope>NUCLEOTIDE SEQUENCE [LARGE SCALE GENOMIC DNA]</scope>
    <source>
        <strain evidence="5">Wuxi-XJTLU</strain>
    </source>
</reference>
<evidence type="ECO:0000256" key="1">
    <source>
        <dbReference type="ARBA" id="ARBA00004496"/>
    </source>
</evidence>
<dbReference type="Proteomes" id="UP000192247">
    <property type="component" value="Unassembled WGS sequence"/>
</dbReference>
<dbReference type="EMBL" id="MNPL01015426">
    <property type="protein sequence ID" value="OQR71068.1"/>
    <property type="molecule type" value="Genomic_DNA"/>
</dbReference>
<keyword evidence="6" id="KW-1185">Reference proteome</keyword>
<dbReference type="GO" id="GO:0000932">
    <property type="term" value="C:P-body"/>
    <property type="evidence" value="ECO:0007669"/>
    <property type="project" value="TreeGrafter"/>
</dbReference>
<dbReference type="Gene3D" id="1.10.287.3700">
    <property type="match status" value="1"/>
</dbReference>
<evidence type="ECO:0000313" key="6">
    <source>
        <dbReference type="Proteomes" id="UP000192247"/>
    </source>
</evidence>
<dbReference type="GO" id="GO:0000289">
    <property type="term" value="P:nuclear-transcribed mRNA poly(A) tail shortening"/>
    <property type="evidence" value="ECO:0007669"/>
    <property type="project" value="InterPro"/>
</dbReference>
<evidence type="ECO:0000259" key="4">
    <source>
        <dbReference type="Pfam" id="PF18101"/>
    </source>
</evidence>
<organism evidence="5 6">
    <name type="scientific">Tropilaelaps mercedesae</name>
    <dbReference type="NCBI Taxonomy" id="418985"/>
    <lineage>
        <taxon>Eukaryota</taxon>
        <taxon>Metazoa</taxon>
        <taxon>Ecdysozoa</taxon>
        <taxon>Arthropoda</taxon>
        <taxon>Chelicerata</taxon>
        <taxon>Arachnida</taxon>
        <taxon>Acari</taxon>
        <taxon>Parasitiformes</taxon>
        <taxon>Mesostigmata</taxon>
        <taxon>Gamasina</taxon>
        <taxon>Dermanyssoidea</taxon>
        <taxon>Laelapidae</taxon>
        <taxon>Tropilaelaps</taxon>
    </lineage>
</organism>
<name>A0A1V9XCI8_9ACAR</name>
<dbReference type="PANTHER" id="PTHR12272">
    <property type="entry name" value="DEADENYLATION COMPLEX SUBUNIT PAN3"/>
    <property type="match status" value="1"/>
</dbReference>
<dbReference type="PANTHER" id="PTHR12272:SF11">
    <property type="entry name" value="PAN2-PAN3 DEADENYLATION COMPLEX SUBUNIT PAN3"/>
    <property type="match status" value="1"/>
</dbReference>
<feature type="domain" description="Pan3 C-terminal knob" evidence="4">
    <location>
        <begin position="1"/>
        <end position="48"/>
    </location>
</feature>
<dbReference type="InterPro" id="IPR041332">
    <property type="entry name" value="Pan3_CK"/>
</dbReference>
<dbReference type="InParanoid" id="A0A1V9XCI8"/>
<evidence type="ECO:0000256" key="3">
    <source>
        <dbReference type="ARBA" id="ARBA00022840"/>
    </source>
</evidence>
<keyword evidence="3" id="KW-0067">ATP-binding</keyword>
<evidence type="ECO:0000256" key="2">
    <source>
        <dbReference type="ARBA" id="ARBA00022741"/>
    </source>
</evidence>
<dbReference type="STRING" id="418985.A0A1V9XCI8"/>
<dbReference type="Pfam" id="PF18101">
    <property type="entry name" value="Pan3_CK"/>
    <property type="match status" value="1"/>
</dbReference>
<comment type="subcellular location">
    <subcellularLocation>
        <location evidence="1">Cytoplasm</location>
    </subcellularLocation>
</comment>
<dbReference type="AlphaFoldDB" id="A0A1V9XCI8"/>
<feature type="non-terminal residue" evidence="5">
    <location>
        <position position="51"/>
    </location>
</feature>
<comment type="caution">
    <text evidence="5">The sequence shown here is derived from an EMBL/GenBank/DDBJ whole genome shotgun (WGS) entry which is preliminary data.</text>
</comment>
<protein>
    <submittedName>
        <fullName evidence="5">PAB-dependent poly(A)-specific ribonuclease subunit 3-like</fullName>
    </submittedName>
</protein>
<accession>A0A1V9XCI8</accession>
<dbReference type="GO" id="GO:0005524">
    <property type="term" value="F:ATP binding"/>
    <property type="evidence" value="ECO:0007669"/>
    <property type="project" value="UniProtKB-KW"/>
</dbReference>
<dbReference type="GO" id="GO:0008143">
    <property type="term" value="F:poly(A) binding"/>
    <property type="evidence" value="ECO:0007669"/>
    <property type="project" value="TreeGrafter"/>
</dbReference>
<dbReference type="InterPro" id="IPR030844">
    <property type="entry name" value="PAN3"/>
</dbReference>
<evidence type="ECO:0000313" key="5">
    <source>
        <dbReference type="EMBL" id="OQR71068.1"/>
    </source>
</evidence>
<keyword evidence="2" id="KW-0547">Nucleotide-binding</keyword>
<dbReference type="GO" id="GO:0031251">
    <property type="term" value="C:PAN complex"/>
    <property type="evidence" value="ECO:0007669"/>
    <property type="project" value="InterPro"/>
</dbReference>